<dbReference type="RefSeq" id="WP_307390529.1">
    <property type="nucleotide sequence ID" value="NZ_BAAADK010000018.1"/>
</dbReference>
<name>A0ABT9VUH3_9BACI</name>
<organism evidence="1 2">
    <name type="scientific">Caldalkalibacillus horti</name>
    <dbReference type="NCBI Taxonomy" id="77523"/>
    <lineage>
        <taxon>Bacteria</taxon>
        <taxon>Bacillati</taxon>
        <taxon>Bacillota</taxon>
        <taxon>Bacilli</taxon>
        <taxon>Bacillales</taxon>
        <taxon>Bacillaceae</taxon>
        <taxon>Caldalkalibacillus</taxon>
    </lineage>
</organism>
<evidence type="ECO:0000313" key="1">
    <source>
        <dbReference type="EMBL" id="MDQ0164628.1"/>
    </source>
</evidence>
<keyword evidence="2" id="KW-1185">Reference proteome</keyword>
<reference evidence="1 2" key="1">
    <citation type="submission" date="2023-07" db="EMBL/GenBank/DDBJ databases">
        <title>Genomic Encyclopedia of Type Strains, Phase IV (KMG-IV): sequencing the most valuable type-strain genomes for metagenomic binning, comparative biology and taxonomic classification.</title>
        <authorList>
            <person name="Goeker M."/>
        </authorList>
    </citation>
    <scope>NUCLEOTIDE SEQUENCE [LARGE SCALE GENOMIC DNA]</scope>
    <source>
        <strain evidence="1 2">DSM 12751</strain>
    </source>
</reference>
<dbReference type="Pfam" id="PF13040">
    <property type="entry name" value="Fur_reg_FbpB"/>
    <property type="match status" value="1"/>
</dbReference>
<protein>
    <recommendedName>
        <fullName evidence="3">FbpB family small basic protein</fullName>
    </recommendedName>
</protein>
<dbReference type="InterPro" id="IPR025004">
    <property type="entry name" value="SenN/SenS"/>
</dbReference>
<proteinExistence type="predicted"/>
<sequence length="41" mass="5114">MRRIRKISFEDLVLENKRLLLTDKEAMERIEDRIENKRVKK</sequence>
<dbReference type="Proteomes" id="UP001235840">
    <property type="component" value="Unassembled WGS sequence"/>
</dbReference>
<comment type="caution">
    <text evidence="1">The sequence shown here is derived from an EMBL/GenBank/DDBJ whole genome shotgun (WGS) entry which is preliminary data.</text>
</comment>
<gene>
    <name evidence="1" type="ORF">J2S11_000528</name>
</gene>
<evidence type="ECO:0000313" key="2">
    <source>
        <dbReference type="Proteomes" id="UP001235840"/>
    </source>
</evidence>
<dbReference type="EMBL" id="JAUSTY010000002">
    <property type="protein sequence ID" value="MDQ0164628.1"/>
    <property type="molecule type" value="Genomic_DNA"/>
</dbReference>
<accession>A0ABT9VUH3</accession>
<evidence type="ECO:0008006" key="3">
    <source>
        <dbReference type="Google" id="ProtNLM"/>
    </source>
</evidence>